<dbReference type="GO" id="GO:0061617">
    <property type="term" value="C:MICOS complex"/>
    <property type="evidence" value="ECO:0007669"/>
    <property type="project" value="UniProtKB-UniRule"/>
</dbReference>
<reference evidence="3" key="2">
    <citation type="submission" date="2017-11" db="EMBL/GenBank/DDBJ databases">
        <title>Candida auris genome assembly and annotation.</title>
        <authorList>
            <person name="Munoz J.F."/>
            <person name="Gade L.G."/>
            <person name="Chow N.A."/>
            <person name="Litvintseva A.P."/>
            <person name="Loparev V.N."/>
            <person name="Cuomo C.A."/>
        </authorList>
    </citation>
    <scope>NUCLEOTIDE SEQUENCE</scope>
    <source>
        <strain evidence="3">B8441</strain>
    </source>
</reference>
<organism evidence="3">
    <name type="scientific">Candidozyma auris</name>
    <name type="common">Yeast</name>
    <name type="synonym">Candida auris</name>
    <dbReference type="NCBI Taxonomy" id="498019"/>
    <lineage>
        <taxon>Eukaryota</taxon>
        <taxon>Fungi</taxon>
        <taxon>Dikarya</taxon>
        <taxon>Ascomycota</taxon>
        <taxon>Saccharomycotina</taxon>
        <taxon>Pichiomycetes</taxon>
        <taxon>Metschnikowiaceae</taxon>
        <taxon>Candidozyma</taxon>
    </lineage>
</organism>
<dbReference type="GO" id="GO:0042407">
    <property type="term" value="P:cristae formation"/>
    <property type="evidence" value="ECO:0007669"/>
    <property type="project" value="InterPro"/>
</dbReference>
<dbReference type="PANTHER" id="PTHR28268:SF1">
    <property type="entry name" value="MICOS SUBUNIT MIC26"/>
    <property type="match status" value="1"/>
</dbReference>
<dbReference type="InterPro" id="IPR019166">
    <property type="entry name" value="MIC26/MIC27"/>
</dbReference>
<evidence type="ECO:0000313" key="2">
    <source>
        <dbReference type="EMBL" id="KAK8440388.1"/>
    </source>
</evidence>
<proteinExistence type="predicted"/>
<dbReference type="EMBL" id="PEKT03000003">
    <property type="protein sequence ID" value="KAK8440388.1"/>
    <property type="molecule type" value="Genomic_DNA"/>
</dbReference>
<comment type="subcellular location">
    <subcellularLocation>
        <location evidence="1">Mitochondrion inner membrane</location>
    </subcellularLocation>
</comment>
<reference evidence="2" key="4">
    <citation type="submission" date="2024-03" db="EMBL/GenBank/DDBJ databases">
        <title>Improved genome assembly of Candida auris strain B8441 and annotation of B11205.</title>
        <authorList>
            <person name="Cauldron N.C."/>
            <person name="Shea T."/>
            <person name="Cuomo C.A."/>
        </authorList>
    </citation>
    <scope>NUCLEOTIDE SEQUENCE</scope>
    <source>
        <strain evidence="2">B8441</strain>
    </source>
</reference>
<dbReference type="OrthoDB" id="2399148at2759"/>
<keyword evidence="4" id="KW-1185">Reference proteome</keyword>
<keyword evidence="1" id="KW-0496">Mitochondrion</keyword>
<name>A0A5C1DXH8_CANAR</name>
<dbReference type="OMA" id="YFMPRTF"/>
<reference evidence="3 4" key="1">
    <citation type="journal article" date="2017" name="Clin. Infect. Dis.">
        <title>Simultaneous emergence of multidrug-resistant Candida auris on 3 continents confirmed by whole-genome sequencing and epidemiological analyses.</title>
        <authorList>
            <person name="Lockhart S.R."/>
            <person name="Etienne K.A."/>
            <person name="Vallabhaneni S."/>
            <person name="Farooqi J."/>
            <person name="Chowdhary A."/>
            <person name="Govender N.P."/>
            <person name="Colombo A.L."/>
            <person name="Calvo B."/>
            <person name="Cuomo C.A."/>
            <person name="Desjardins C.A."/>
            <person name="Berkow E.L."/>
            <person name="Castanheira M."/>
            <person name="Magobo R.E."/>
            <person name="Jabeen K."/>
            <person name="Asghar R.J."/>
            <person name="Meis J.F."/>
            <person name="Jackson B."/>
            <person name="Chiller T."/>
            <person name="Litvintseva A.P."/>
        </authorList>
    </citation>
    <scope>NUCLEOTIDE SEQUENCE [LARGE SCALE GENOMIC DNA]</scope>
    <source>
        <strain evidence="3 4">B8441</strain>
    </source>
</reference>
<dbReference type="AlphaFoldDB" id="A0A5C1DXH8"/>
<dbReference type="InterPro" id="IPR033181">
    <property type="entry name" value="Mic26_fungi"/>
</dbReference>
<dbReference type="GO" id="GO:0044284">
    <property type="term" value="C:mitochondrial crista junction"/>
    <property type="evidence" value="ECO:0007669"/>
    <property type="project" value="TreeGrafter"/>
</dbReference>
<keyword evidence="1" id="KW-0999">Mitochondrion inner membrane</keyword>
<gene>
    <name evidence="3" type="ORF">B9J08_001240</name>
    <name evidence="2" type="ORF">B9J08_03490</name>
</gene>
<dbReference type="Proteomes" id="UP000230249">
    <property type="component" value="Unassembled WGS sequence"/>
</dbReference>
<reference evidence="2 4" key="3">
    <citation type="journal article" date="2018" name="Nat. Commun.">
        <title>Genomic insights into multidrug-resistance, mating and virulence in Candida auris and related emerging species.</title>
        <authorList>
            <person name="Munoz J.F."/>
            <person name="Gade L."/>
            <person name="Chow N.A."/>
            <person name="Loparev V.N."/>
            <person name="Juieng P."/>
            <person name="Berkow E.L."/>
            <person name="Farrer R.A."/>
            <person name="Litvintseva A.P."/>
            <person name="Cuomo C.A."/>
        </authorList>
    </citation>
    <scope>GENOME REANNOTATION</scope>
    <source>
        <strain evidence="2 4">B8441</strain>
    </source>
</reference>
<comment type="function">
    <text evidence="1">Component of the MICOS complex, a large protein complex of the mitochondrial inner membrane that plays crucial roles in the maintenance of crista junctions, inner membrane architecture, and formation of contact sites to the outer membrane.</text>
</comment>
<evidence type="ECO:0000256" key="1">
    <source>
        <dbReference type="RuleBase" id="RU363021"/>
    </source>
</evidence>
<accession>A0A5C1DXH8</accession>
<accession>A0A2H1A1E2</accession>
<dbReference type="Pfam" id="PF09769">
    <property type="entry name" value="ApoO"/>
    <property type="match status" value="1"/>
</dbReference>
<evidence type="ECO:0000313" key="4">
    <source>
        <dbReference type="Proteomes" id="UP000230249"/>
    </source>
</evidence>
<sequence>MARSFYGDDEFVETKPGYKSEISKSLKEKESLHGNISFVEGMGVRTTPYLEKLVNRSKTYLEDKFSIYGAEVGTQISAARNEVKAFATKANDLIKEPDMLMEVTFPTLVSAIMVNNRAAPLRILFPITVSAAAFRIAMPKTYEASRDKVLEWEKETYPDTYKQQQDLVQSGRELWEQFRQVREQSKLDLQQHVHNARVYLTEVLKDED</sequence>
<evidence type="ECO:0000313" key="3">
    <source>
        <dbReference type="EMBL" id="PIS56700.1"/>
    </source>
</evidence>
<keyword evidence="1" id="KW-0472">Membrane</keyword>
<protein>
    <recommendedName>
        <fullName evidence="1">MICOS complex subunit</fullName>
    </recommendedName>
</protein>
<comment type="subunit">
    <text evidence="1">Component of the mitochondrial contact site and cristae organizing system (MICOS) complex.</text>
</comment>
<dbReference type="PANTHER" id="PTHR28268">
    <property type="entry name" value="MICOS SUBUNIT MIC26"/>
    <property type="match status" value="1"/>
</dbReference>
<comment type="caution">
    <text evidence="3">The sequence shown here is derived from an EMBL/GenBank/DDBJ whole genome shotgun (WGS) entry which is preliminary data.</text>
</comment>
<dbReference type="EMBL" id="PEKT02000003">
    <property type="protein sequence ID" value="PIS56700.1"/>
    <property type="molecule type" value="Genomic_DNA"/>
</dbReference>